<feature type="compositionally biased region" description="Polar residues" evidence="1">
    <location>
        <begin position="281"/>
        <end position="307"/>
    </location>
</feature>
<name>U6GAS9_EIMAC</name>
<evidence type="ECO:0000313" key="2">
    <source>
        <dbReference type="EMBL" id="CDI77381.1"/>
    </source>
</evidence>
<dbReference type="AlphaFoldDB" id="U6GAS9"/>
<dbReference type="VEuPathDB" id="ToxoDB:EAH_00023850"/>
<feature type="region of interest" description="Disordered" evidence="1">
    <location>
        <begin position="77"/>
        <end position="103"/>
    </location>
</feature>
<protein>
    <submittedName>
        <fullName evidence="2">Uncharacterized protein</fullName>
    </submittedName>
</protein>
<sequence>MFAVQEEKCQQVGGNLGRGGEQQVQELIHLVEGLQKQVQASDDWCKHLEERSSEEQQKHKQELGALRRQIIELQEELKQKGRKYTSPPSSPTEDKERQQVQQELDMVSQERRQLQLLAAEHAKAKACAEQEQMRLQNELAANQERTRDLEHQLLLVDQQLLGILNQATAHSETTAGLTHLEPSPPLGTWALKKLQGMRETLRGIDGKAPLARTTPARRQPPLEAATFAPLQKLSPDSARHAENVKGQVPSLTEQQQCLRALSQQRPTTPQYHHPAQLVQEAQASPPTRQLPESDSNKNQPQQQQAGRWTNERCEPPTGHQGMAERQHADLQPAAGNCGDLKTAGEIQHQRIYLPQGAHVVPRSQQLKEQLSRQRTHRQQLLQQCAHPPQQTLYTQMNPHLQASFSSTFRDPQVAVQNYAVCSFPLQLRKGTNPGPAAEHRFRGVSPQCNGGMTPPRVNARCLGFNVT</sequence>
<dbReference type="GeneID" id="25270455"/>
<proteinExistence type="predicted"/>
<keyword evidence="3" id="KW-1185">Reference proteome</keyword>
<feature type="region of interest" description="Disordered" evidence="1">
    <location>
        <begin position="281"/>
        <end position="326"/>
    </location>
</feature>
<evidence type="ECO:0000256" key="1">
    <source>
        <dbReference type="SAM" id="MobiDB-lite"/>
    </source>
</evidence>
<dbReference type="Proteomes" id="UP000018050">
    <property type="component" value="Unassembled WGS sequence"/>
</dbReference>
<accession>U6GAS9</accession>
<reference evidence="2" key="1">
    <citation type="submission" date="2013-10" db="EMBL/GenBank/DDBJ databases">
        <title>Genomic analysis of the causative agents of coccidiosis in chickens.</title>
        <authorList>
            <person name="Reid A.J."/>
            <person name="Blake D."/>
            <person name="Billington K."/>
            <person name="Browne H."/>
            <person name="Dunn M."/>
            <person name="Hung S."/>
            <person name="Kawahara F."/>
            <person name="Miranda-Saavedra D."/>
            <person name="Mourier T."/>
            <person name="Nagra H."/>
            <person name="Otto T.D."/>
            <person name="Rawlings N."/>
            <person name="Sanchez A."/>
            <person name="Sanders M."/>
            <person name="Subramaniam C."/>
            <person name="Tay Y."/>
            <person name="Dear P."/>
            <person name="Doerig C."/>
            <person name="Gruber A."/>
            <person name="Parkinson J."/>
            <person name="Shirley M."/>
            <person name="Wan K.L."/>
            <person name="Berriman M."/>
            <person name="Tomley F."/>
            <person name="Pain A."/>
        </authorList>
    </citation>
    <scope>NUCLEOTIDE SEQUENCE [LARGE SCALE GENOMIC DNA]</scope>
    <source>
        <strain evidence="2">Houghton</strain>
    </source>
</reference>
<reference evidence="2" key="2">
    <citation type="submission" date="2013-10" db="EMBL/GenBank/DDBJ databases">
        <authorList>
            <person name="Aslett M."/>
        </authorList>
    </citation>
    <scope>NUCLEOTIDE SEQUENCE [LARGE SCALE GENOMIC DNA]</scope>
    <source>
        <strain evidence="2">Houghton</strain>
    </source>
</reference>
<evidence type="ECO:0000313" key="3">
    <source>
        <dbReference type="Proteomes" id="UP000018050"/>
    </source>
</evidence>
<gene>
    <name evidence="2" type="ORF">EAH_00023850</name>
</gene>
<dbReference type="OrthoDB" id="346280at2759"/>
<feature type="region of interest" description="Disordered" evidence="1">
    <location>
        <begin position="203"/>
        <end position="229"/>
    </location>
</feature>
<dbReference type="EMBL" id="HG670642">
    <property type="protein sequence ID" value="CDI77381.1"/>
    <property type="molecule type" value="Genomic_DNA"/>
</dbReference>
<dbReference type="RefSeq" id="XP_013252259.1">
    <property type="nucleotide sequence ID" value="XM_013396805.1"/>
</dbReference>
<organism evidence="2 3">
    <name type="scientific">Eimeria acervulina</name>
    <name type="common">Coccidian parasite</name>
    <dbReference type="NCBI Taxonomy" id="5801"/>
    <lineage>
        <taxon>Eukaryota</taxon>
        <taxon>Sar</taxon>
        <taxon>Alveolata</taxon>
        <taxon>Apicomplexa</taxon>
        <taxon>Conoidasida</taxon>
        <taxon>Coccidia</taxon>
        <taxon>Eucoccidiorida</taxon>
        <taxon>Eimeriorina</taxon>
        <taxon>Eimeriidae</taxon>
        <taxon>Eimeria</taxon>
    </lineage>
</organism>